<dbReference type="InterPro" id="IPR050366">
    <property type="entry name" value="BP-dependent_transpt_permease"/>
</dbReference>
<protein>
    <submittedName>
        <fullName evidence="9">ABC transporter permease</fullName>
    </submittedName>
</protein>
<dbReference type="InterPro" id="IPR025966">
    <property type="entry name" value="OppC_N"/>
</dbReference>
<evidence type="ECO:0000256" key="3">
    <source>
        <dbReference type="ARBA" id="ARBA00022475"/>
    </source>
</evidence>
<dbReference type="Gene3D" id="1.10.3720.10">
    <property type="entry name" value="MetI-like"/>
    <property type="match status" value="1"/>
</dbReference>
<keyword evidence="3" id="KW-1003">Cell membrane</keyword>
<dbReference type="InterPro" id="IPR035906">
    <property type="entry name" value="MetI-like_sf"/>
</dbReference>
<keyword evidence="4 7" id="KW-0812">Transmembrane</keyword>
<proteinExistence type="inferred from homology"/>
<evidence type="ECO:0000313" key="9">
    <source>
        <dbReference type="EMBL" id="AKA24467.1"/>
    </source>
</evidence>
<gene>
    <name evidence="9" type="ORF">PCL1606_30160</name>
</gene>
<dbReference type="EMBL" id="CP011110">
    <property type="protein sequence ID" value="AKA24467.1"/>
    <property type="molecule type" value="Genomic_DNA"/>
</dbReference>
<dbReference type="GO" id="GO:0055085">
    <property type="term" value="P:transmembrane transport"/>
    <property type="evidence" value="ECO:0007669"/>
    <property type="project" value="InterPro"/>
</dbReference>
<comment type="similarity">
    <text evidence="7">Belongs to the binding-protein-dependent transport system permease family.</text>
</comment>
<dbReference type="PATRIC" id="fig|587753.10.peg.3007"/>
<organism evidence="9 10">
    <name type="scientific">Pseudomonas chlororaphis</name>
    <dbReference type="NCBI Taxonomy" id="587753"/>
    <lineage>
        <taxon>Bacteria</taxon>
        <taxon>Pseudomonadati</taxon>
        <taxon>Pseudomonadota</taxon>
        <taxon>Gammaproteobacteria</taxon>
        <taxon>Pseudomonadales</taxon>
        <taxon>Pseudomonadaceae</taxon>
        <taxon>Pseudomonas</taxon>
    </lineage>
</organism>
<dbReference type="KEGG" id="pcz:PCL1606_30160"/>
<feature type="transmembrane region" description="Helical" evidence="7">
    <location>
        <begin position="81"/>
        <end position="104"/>
    </location>
</feature>
<evidence type="ECO:0000256" key="6">
    <source>
        <dbReference type="ARBA" id="ARBA00023136"/>
    </source>
</evidence>
<evidence type="ECO:0000256" key="1">
    <source>
        <dbReference type="ARBA" id="ARBA00004651"/>
    </source>
</evidence>
<name>A0A0D5Y0E2_9PSED</name>
<evidence type="ECO:0000259" key="8">
    <source>
        <dbReference type="PROSITE" id="PS50928"/>
    </source>
</evidence>
<keyword evidence="2 7" id="KW-0813">Transport</keyword>
<keyword evidence="5 7" id="KW-1133">Transmembrane helix</keyword>
<keyword evidence="6 7" id="KW-0472">Membrane</keyword>
<reference evidence="9 10" key="1">
    <citation type="journal article" date="2015" name="Mol. Plant Microbe Interact.">
        <title>Comparative Genomic Analysis of Pseudomonas chlororaphis PCL1606 Reveals New Insight into Antifungal Compounds Involved in Biocontrol.</title>
        <authorList>
            <person name="Calderon C.E."/>
            <person name="Ramos C."/>
            <person name="de Vicente A."/>
            <person name="Cazorla F.M."/>
        </authorList>
    </citation>
    <scope>NUCLEOTIDE SEQUENCE [LARGE SCALE GENOMIC DNA]</scope>
    <source>
        <strain evidence="9 10">PCL1606</strain>
    </source>
</reference>
<dbReference type="InterPro" id="IPR000515">
    <property type="entry name" value="MetI-like"/>
</dbReference>
<feature type="domain" description="ABC transmembrane type-1" evidence="8">
    <location>
        <begin position="77"/>
        <end position="265"/>
    </location>
</feature>
<dbReference type="Pfam" id="PF12911">
    <property type="entry name" value="OppC_N"/>
    <property type="match status" value="1"/>
</dbReference>
<dbReference type="OrthoDB" id="9805884at2"/>
<feature type="transmembrane region" description="Helical" evidence="7">
    <location>
        <begin position="198"/>
        <end position="222"/>
    </location>
</feature>
<dbReference type="PANTHER" id="PTHR43386">
    <property type="entry name" value="OLIGOPEPTIDE TRANSPORT SYSTEM PERMEASE PROTEIN APPC"/>
    <property type="match status" value="1"/>
</dbReference>
<feature type="transmembrane region" description="Helical" evidence="7">
    <location>
        <begin position="242"/>
        <end position="261"/>
    </location>
</feature>
<evidence type="ECO:0000256" key="2">
    <source>
        <dbReference type="ARBA" id="ARBA00022448"/>
    </source>
</evidence>
<dbReference type="CDD" id="cd06261">
    <property type="entry name" value="TM_PBP2"/>
    <property type="match status" value="1"/>
</dbReference>
<evidence type="ECO:0000313" key="10">
    <source>
        <dbReference type="Proteomes" id="UP000032748"/>
    </source>
</evidence>
<evidence type="ECO:0000256" key="7">
    <source>
        <dbReference type="RuleBase" id="RU363032"/>
    </source>
</evidence>
<dbReference type="RefSeq" id="WP_045883084.1">
    <property type="nucleotide sequence ID" value="NZ_CP011110.1"/>
</dbReference>
<dbReference type="Pfam" id="PF00528">
    <property type="entry name" value="BPD_transp_1"/>
    <property type="match status" value="1"/>
</dbReference>
<evidence type="ECO:0000256" key="4">
    <source>
        <dbReference type="ARBA" id="ARBA00022692"/>
    </source>
</evidence>
<dbReference type="AlphaFoldDB" id="A0A0D5Y0E2"/>
<evidence type="ECO:0000256" key="5">
    <source>
        <dbReference type="ARBA" id="ARBA00022989"/>
    </source>
</evidence>
<dbReference type="PROSITE" id="PS50928">
    <property type="entry name" value="ABC_TM1"/>
    <property type="match status" value="1"/>
</dbReference>
<dbReference type="PANTHER" id="PTHR43386:SF1">
    <property type="entry name" value="D,D-DIPEPTIDE TRANSPORT SYSTEM PERMEASE PROTEIN DDPC-RELATED"/>
    <property type="match status" value="1"/>
</dbReference>
<comment type="subcellular location">
    <subcellularLocation>
        <location evidence="1 7">Cell membrane</location>
        <topology evidence="1 7">Multi-pass membrane protein</topology>
    </subcellularLocation>
</comment>
<dbReference type="GO" id="GO:0005886">
    <property type="term" value="C:plasma membrane"/>
    <property type="evidence" value="ECO:0007669"/>
    <property type="project" value="UniProtKB-SubCell"/>
</dbReference>
<dbReference type="SUPFAM" id="SSF161098">
    <property type="entry name" value="MetI-like"/>
    <property type="match status" value="1"/>
</dbReference>
<accession>A0A0D5Y0E2</accession>
<dbReference type="Proteomes" id="UP000032748">
    <property type="component" value="Chromosome"/>
</dbReference>
<sequence length="282" mass="29951">MNQSTVWRRFLGQPSALLGALFLLLLSLLAVAAPWLVPASPWAMSARPMLAPFQDPAHWLGSDLLGRDLASGLLHGARVSLAVGALASLATLVAGSLVGAIAGYVGGWLDGVLMRIAEFFQIIPQLVLAVILVAILEPSLGSIVLAIALVAWPAVARLVRSEFLSLRQREFVQAARVLGQSPWAIVTRQILPNALAPLLVTMTFVMATAILTEAALAFLGLSDPEAMSWGYMINASRGLLRDAWWMSLLPGGAILLCVLAVNRVGEGLRVAFEPARRPGDAP</sequence>